<dbReference type="InterPro" id="IPR011701">
    <property type="entry name" value="MFS"/>
</dbReference>
<dbReference type="PANTHER" id="PTHR43791">
    <property type="entry name" value="PERMEASE-RELATED"/>
    <property type="match status" value="1"/>
</dbReference>
<feature type="transmembrane region" description="Helical" evidence="7">
    <location>
        <begin position="888"/>
        <end position="910"/>
    </location>
</feature>
<feature type="domain" description="Major facilitator superfamily (MFS) profile" evidence="8">
    <location>
        <begin position="728"/>
        <end position="1148"/>
    </location>
</feature>
<dbReference type="AlphaFoldDB" id="A0A0G4N6R1"/>
<dbReference type="GO" id="GO:0016020">
    <property type="term" value="C:membrane"/>
    <property type="evidence" value="ECO:0007669"/>
    <property type="project" value="UniProtKB-SubCell"/>
</dbReference>
<dbReference type="Pfam" id="PF07690">
    <property type="entry name" value="MFS_1"/>
    <property type="match status" value="1"/>
</dbReference>
<dbReference type="InterPro" id="IPR009836">
    <property type="entry name" value="GRDP-like"/>
</dbReference>
<feature type="compositionally biased region" description="Polar residues" evidence="6">
    <location>
        <begin position="568"/>
        <end position="577"/>
    </location>
</feature>
<feature type="transmembrane region" description="Helical" evidence="7">
    <location>
        <begin position="1001"/>
        <end position="1020"/>
    </location>
</feature>
<evidence type="ECO:0000256" key="6">
    <source>
        <dbReference type="SAM" id="MobiDB-lite"/>
    </source>
</evidence>
<feature type="transmembrane region" description="Helical" evidence="7">
    <location>
        <begin position="854"/>
        <end position="876"/>
    </location>
</feature>
<feature type="transmembrane region" description="Helical" evidence="7">
    <location>
        <begin position="1089"/>
        <end position="1111"/>
    </location>
</feature>
<evidence type="ECO:0000256" key="4">
    <source>
        <dbReference type="ARBA" id="ARBA00022989"/>
    </source>
</evidence>
<gene>
    <name evidence="9" type="ORF">BN1723_005243</name>
</gene>
<keyword evidence="2" id="KW-0813">Transport</keyword>
<dbReference type="FunFam" id="1.20.1250.20:FF:000057">
    <property type="entry name" value="MFS general substrate transporter"/>
    <property type="match status" value="1"/>
</dbReference>
<comment type="subcellular location">
    <subcellularLocation>
        <location evidence="1">Membrane</location>
        <topology evidence="1">Multi-pass membrane protein</topology>
    </subcellularLocation>
</comment>
<evidence type="ECO:0000313" key="10">
    <source>
        <dbReference type="Proteomes" id="UP000045706"/>
    </source>
</evidence>
<feature type="transmembrane region" description="Helical" evidence="7">
    <location>
        <begin position="963"/>
        <end position="981"/>
    </location>
</feature>
<dbReference type="PROSITE" id="PS50850">
    <property type="entry name" value="MFS"/>
    <property type="match status" value="1"/>
</dbReference>
<feature type="region of interest" description="Disordered" evidence="6">
    <location>
        <begin position="19"/>
        <end position="42"/>
    </location>
</feature>
<reference evidence="10" key="1">
    <citation type="submission" date="2015-05" db="EMBL/GenBank/DDBJ databases">
        <authorList>
            <person name="Fogelqvist Johan"/>
        </authorList>
    </citation>
    <scope>NUCLEOTIDE SEQUENCE [LARGE SCALE GENOMIC DNA]</scope>
</reference>
<feature type="transmembrane region" description="Helical" evidence="7">
    <location>
        <begin position="1056"/>
        <end position="1077"/>
    </location>
</feature>
<feature type="transmembrane region" description="Helical" evidence="7">
    <location>
        <begin position="1032"/>
        <end position="1050"/>
    </location>
</feature>
<keyword evidence="4 7" id="KW-1133">Transmembrane helix</keyword>
<proteinExistence type="predicted"/>
<feature type="transmembrane region" description="Helical" evidence="7">
    <location>
        <begin position="793"/>
        <end position="813"/>
    </location>
</feature>
<dbReference type="GO" id="GO:0022857">
    <property type="term" value="F:transmembrane transporter activity"/>
    <property type="evidence" value="ECO:0007669"/>
    <property type="project" value="InterPro"/>
</dbReference>
<evidence type="ECO:0000256" key="5">
    <source>
        <dbReference type="ARBA" id="ARBA00023136"/>
    </source>
</evidence>
<name>A0A0G4N6R1_VERLO</name>
<feature type="transmembrane region" description="Helical" evidence="7">
    <location>
        <begin position="723"/>
        <end position="742"/>
    </location>
</feature>
<keyword evidence="3 7" id="KW-0812">Transmembrane</keyword>
<dbReference type="Proteomes" id="UP000045706">
    <property type="component" value="Unassembled WGS sequence"/>
</dbReference>
<evidence type="ECO:0000256" key="1">
    <source>
        <dbReference type="ARBA" id="ARBA00004141"/>
    </source>
</evidence>
<sequence>MVSFLGKVSEKARLIERDLRAAATKPPADNTEVPPAYSAEPRNDAAPSAIAVDLAPALGELNLSGTAAARPTPDACLAHLRLLFAFQVLKNEVGYTDGLWEIWDERAKGSAQVLAALREKRWALYVARAVDRYGAWWQSFVPDMLLEADLVTPGVVGRTSRYVGFVQEAKPMKWTEEMLPPLDVLMVWHAQMLNPRLYFEDCLRYGHDSIWAGGMPWDVVNKAIDGQFNWISTGDRLANWTARTDAAWKNQDDTDIKELRCPACPATVQIPWTTCGLPKGYSGTSRPGIAGSGYGDGQLENSCNACNFVVTHDSLRVTKLLKDIQNATKSGTAMPGTILDLKTGVPAMIKNDEKDEHDRLFPSRLACRGLLIEVLGMMDPKNDKISTMLAVKDIVETFTESHRIQIELGGKAADKKNDVKLNWLHLPTAEQSMLKNVTKYERFFDIMAANPGEAAVPTLDVDLAWHTHQLSPKAYYEYSVSTTRNFVDHNDKVDEEKLGVSFEWTSKMYEKKYNEVYAECRCWYCETVRMQSIPKIAKMFASSKEEKFLESYHASGNSSKHPLPPSTPSAHISTHNAVHTVETKSRSATTRMQRMLFRNAIDEYEVKARKKATRPLPTGEPRMGQREDTALKWGVRVPLAGPWVSIAAATTTAAMYATPPGEVYTGPGVVQNSGPLTEEEKHSMLNMEHAENNELDTKLETVYNDPIFSDPDFQAKEKKMVRTLDLTLLPMLWILYLFNYLDRTNVAQARLNTFEEDLGINGSHYSTAVAVLTAGYMVAQLPSNMVITRVRPGVYLPCCALLWSGVSAATAATNDFSSLIAVRFILGIVEAPLFPGAVYLMSSWYTRSELALRTAVLYSGLVLAQAVSGLIAAGVFSGLHGAQGLAGWQWLFIIEGAIGGALALLAFFMLPDYPHSKTGSAAKWSMSEELRHLAAVRMAADRVSTAEEEQTVWNGLKLAVTDYKTWVFVVTNICMTSSYGFNNFFPTIVSGFGIGSRTVSLLMTAPPYIVGAIMSFVVAFSSDRRKERGYHISANVAMAIVGFIISVSTINAPARYVASFLYTTGSFSANALVYTWAVSTLSQTPEKRAAAGAIVNIMGHIGNIISPYFFIDSHAPRYTMAMILMMSFGACTIVLANVLKWLLRKENRKLLVESEAAGRIYNPYTT</sequence>
<dbReference type="Gene3D" id="1.20.1250.20">
    <property type="entry name" value="MFS general substrate transporter like domains"/>
    <property type="match status" value="2"/>
</dbReference>
<dbReference type="InterPro" id="IPR036259">
    <property type="entry name" value="MFS_trans_sf"/>
</dbReference>
<feature type="region of interest" description="Disordered" evidence="6">
    <location>
        <begin position="552"/>
        <end position="589"/>
    </location>
</feature>
<evidence type="ECO:0000313" key="9">
    <source>
        <dbReference type="EMBL" id="CRK42044.1"/>
    </source>
</evidence>
<evidence type="ECO:0000256" key="2">
    <source>
        <dbReference type="ARBA" id="ARBA00022448"/>
    </source>
</evidence>
<dbReference type="SUPFAM" id="SSF103473">
    <property type="entry name" value="MFS general substrate transporter"/>
    <property type="match status" value="1"/>
</dbReference>
<keyword evidence="5 7" id="KW-0472">Membrane</keyword>
<feature type="transmembrane region" description="Helical" evidence="7">
    <location>
        <begin position="819"/>
        <end position="842"/>
    </location>
</feature>
<dbReference type="FunFam" id="1.20.1250.20:FF:000013">
    <property type="entry name" value="MFS general substrate transporter"/>
    <property type="match status" value="1"/>
</dbReference>
<dbReference type="PANTHER" id="PTHR43791:SF62">
    <property type="entry name" value="MAJOR FACILITATOR SUPERFAMILY (MFS) PROFILE DOMAIN-CONTAINING PROTEIN"/>
    <property type="match status" value="1"/>
</dbReference>
<feature type="transmembrane region" description="Helical" evidence="7">
    <location>
        <begin position="1117"/>
        <end position="1139"/>
    </location>
</feature>
<protein>
    <recommendedName>
        <fullName evidence="8">Major facilitator superfamily (MFS) profile domain-containing protein</fullName>
    </recommendedName>
</protein>
<evidence type="ECO:0000259" key="8">
    <source>
        <dbReference type="PROSITE" id="PS50850"/>
    </source>
</evidence>
<dbReference type="EMBL" id="CVQI01032717">
    <property type="protein sequence ID" value="CRK42044.1"/>
    <property type="molecule type" value="Genomic_DNA"/>
</dbReference>
<evidence type="ECO:0000256" key="3">
    <source>
        <dbReference type="ARBA" id="ARBA00022692"/>
    </source>
</evidence>
<accession>A0A0G4N6R1</accession>
<dbReference type="InterPro" id="IPR020846">
    <property type="entry name" value="MFS_dom"/>
</dbReference>
<organism evidence="9 10">
    <name type="scientific">Verticillium longisporum</name>
    <name type="common">Verticillium dahliae var. longisporum</name>
    <dbReference type="NCBI Taxonomy" id="100787"/>
    <lineage>
        <taxon>Eukaryota</taxon>
        <taxon>Fungi</taxon>
        <taxon>Dikarya</taxon>
        <taxon>Ascomycota</taxon>
        <taxon>Pezizomycotina</taxon>
        <taxon>Sordariomycetes</taxon>
        <taxon>Hypocreomycetidae</taxon>
        <taxon>Glomerellales</taxon>
        <taxon>Plectosphaerellaceae</taxon>
        <taxon>Verticillium</taxon>
    </lineage>
</organism>
<evidence type="ECO:0000256" key="7">
    <source>
        <dbReference type="SAM" id="Phobius"/>
    </source>
</evidence>
<dbReference type="Pfam" id="PF07173">
    <property type="entry name" value="GRDP-like"/>
    <property type="match status" value="1"/>
</dbReference>